<dbReference type="SUPFAM" id="SSF46785">
    <property type="entry name" value="Winged helix' DNA-binding domain"/>
    <property type="match status" value="1"/>
</dbReference>
<dbReference type="Pfam" id="PF10013">
    <property type="entry name" value="DUF2256"/>
    <property type="match status" value="1"/>
</dbReference>
<dbReference type="EMBL" id="JAZHXI010000005">
    <property type="protein sequence ID" value="KAL2071352.1"/>
    <property type="molecule type" value="Genomic_DNA"/>
</dbReference>
<comment type="caution">
    <text evidence="3">The sequence shown here is derived from an EMBL/GenBank/DDBJ whole genome shotgun (WGS) entry which is preliminary data.</text>
</comment>
<dbReference type="Pfam" id="PF11625">
    <property type="entry name" value="DUF3253"/>
    <property type="match status" value="1"/>
</dbReference>
<keyword evidence="4" id="KW-1185">Reference proteome</keyword>
<keyword evidence="2" id="KW-1133">Transmembrane helix</keyword>
<feature type="compositionally biased region" description="Basic and acidic residues" evidence="1">
    <location>
        <begin position="145"/>
        <end position="157"/>
    </location>
</feature>
<keyword evidence="2" id="KW-0812">Transmembrane</keyword>
<feature type="region of interest" description="Disordered" evidence="1">
    <location>
        <begin position="132"/>
        <end position="157"/>
    </location>
</feature>
<feature type="transmembrane region" description="Helical" evidence="2">
    <location>
        <begin position="200"/>
        <end position="223"/>
    </location>
</feature>
<dbReference type="InterPro" id="IPR036390">
    <property type="entry name" value="WH_DNA-bd_sf"/>
</dbReference>
<reference evidence="3 4" key="1">
    <citation type="journal article" date="2024" name="Commun. Biol.">
        <title>Comparative genomic analysis of thermophilic fungi reveals convergent evolutionary adaptations and gene losses.</title>
        <authorList>
            <person name="Steindorff A.S."/>
            <person name="Aguilar-Pontes M.V."/>
            <person name="Robinson A.J."/>
            <person name="Andreopoulos B."/>
            <person name="LaButti K."/>
            <person name="Kuo A."/>
            <person name="Mondo S."/>
            <person name="Riley R."/>
            <person name="Otillar R."/>
            <person name="Haridas S."/>
            <person name="Lipzen A."/>
            <person name="Grimwood J."/>
            <person name="Schmutz J."/>
            <person name="Clum A."/>
            <person name="Reid I.D."/>
            <person name="Moisan M.C."/>
            <person name="Butler G."/>
            <person name="Nguyen T.T.M."/>
            <person name="Dewar K."/>
            <person name="Conant G."/>
            <person name="Drula E."/>
            <person name="Henrissat B."/>
            <person name="Hansel C."/>
            <person name="Singer S."/>
            <person name="Hutchinson M.I."/>
            <person name="de Vries R.P."/>
            <person name="Natvig D.O."/>
            <person name="Powell A.J."/>
            <person name="Tsang A."/>
            <person name="Grigoriev I.V."/>
        </authorList>
    </citation>
    <scope>NUCLEOTIDE SEQUENCE [LARGE SCALE GENOMIC DNA]</scope>
    <source>
        <strain evidence="3 4">CBS 494.80</strain>
    </source>
</reference>
<keyword evidence="2" id="KW-0472">Membrane</keyword>
<dbReference type="InterPro" id="IPR036388">
    <property type="entry name" value="WH-like_DNA-bd_sf"/>
</dbReference>
<evidence type="ECO:0000313" key="3">
    <source>
        <dbReference type="EMBL" id="KAL2071352.1"/>
    </source>
</evidence>
<dbReference type="InterPro" id="IPR021660">
    <property type="entry name" value="DUF3253"/>
</dbReference>
<evidence type="ECO:0000313" key="4">
    <source>
        <dbReference type="Proteomes" id="UP001595075"/>
    </source>
</evidence>
<protein>
    <recommendedName>
        <fullName evidence="5">DUF2256 domain-containing protein</fullName>
    </recommendedName>
</protein>
<name>A0ABR4CNP0_9HELO</name>
<dbReference type="Gene3D" id="1.10.10.10">
    <property type="entry name" value="Winged helix-like DNA-binding domain superfamily/Winged helix DNA-binding domain"/>
    <property type="match status" value="1"/>
</dbReference>
<accession>A0ABR4CNP0</accession>
<dbReference type="Proteomes" id="UP001595075">
    <property type="component" value="Unassembled WGS sequence"/>
</dbReference>
<dbReference type="InterPro" id="IPR017136">
    <property type="entry name" value="UCP037205"/>
</dbReference>
<evidence type="ECO:0000256" key="1">
    <source>
        <dbReference type="SAM" id="MobiDB-lite"/>
    </source>
</evidence>
<gene>
    <name evidence="3" type="ORF">VTL71DRAFT_12587</name>
</gene>
<evidence type="ECO:0000256" key="2">
    <source>
        <dbReference type="SAM" id="Phobius"/>
    </source>
</evidence>
<organism evidence="3 4">
    <name type="scientific">Oculimacula yallundae</name>
    <dbReference type="NCBI Taxonomy" id="86028"/>
    <lineage>
        <taxon>Eukaryota</taxon>
        <taxon>Fungi</taxon>
        <taxon>Dikarya</taxon>
        <taxon>Ascomycota</taxon>
        <taxon>Pezizomycotina</taxon>
        <taxon>Leotiomycetes</taxon>
        <taxon>Helotiales</taxon>
        <taxon>Ploettnerulaceae</taxon>
        <taxon>Oculimacula</taxon>
    </lineage>
</organism>
<proteinExistence type="predicted"/>
<dbReference type="PANTHER" id="PTHR37463">
    <property type="entry name" value="GSL3115 PROTEIN"/>
    <property type="match status" value="1"/>
</dbReference>
<dbReference type="PANTHER" id="PTHR37463:SF1">
    <property type="entry name" value="DUF2256 DOMAIN-CONTAINING PROTEIN"/>
    <property type="match status" value="1"/>
</dbReference>
<sequence>MPIPPPLQPPQAQMWLAWVTSPSLTAHRQHQHHTRAMGPPTTASVKICASCGRQISWRKKWEKNWDSITYCSDSCRKHKIKPGSVDIAFESKILALLKARRAVQGTVAMVTCEEAEEEISKERASISIDKLDGGEQSTLSSQKEGVGESRDPPSVLKSREKCRQAARRLASRGEIVITQSGKVVDPSFAKGVMELKFPSCFSFLLFLNLLSLLHFPIVVLNYFPQLYATTSAVPRPT</sequence>
<evidence type="ECO:0008006" key="5">
    <source>
        <dbReference type="Google" id="ProtNLM"/>
    </source>
</evidence>